<gene>
    <name evidence="4" type="ORF">SAMN07250955_102286</name>
</gene>
<dbReference type="RefSeq" id="WP_088560132.1">
    <property type="nucleotide sequence ID" value="NZ_FYEH01000002.1"/>
</dbReference>
<organism evidence="4 5">
    <name type="scientific">Arboricoccus pini</name>
    <dbReference type="NCBI Taxonomy" id="1963835"/>
    <lineage>
        <taxon>Bacteria</taxon>
        <taxon>Pseudomonadati</taxon>
        <taxon>Pseudomonadota</taxon>
        <taxon>Alphaproteobacteria</taxon>
        <taxon>Geminicoccales</taxon>
        <taxon>Geminicoccaceae</taxon>
        <taxon>Arboricoccus</taxon>
    </lineage>
</organism>
<keyword evidence="2" id="KW-0813">Transport</keyword>
<dbReference type="GO" id="GO:0015225">
    <property type="term" value="F:biotin transmembrane transporter activity"/>
    <property type="evidence" value="ECO:0007669"/>
    <property type="project" value="UniProtKB-UniRule"/>
</dbReference>
<feature type="transmembrane region" description="Helical" evidence="3">
    <location>
        <begin position="97"/>
        <end position="118"/>
    </location>
</feature>
<comment type="subcellular location">
    <subcellularLocation>
        <location evidence="2">Cell membrane</location>
        <topology evidence="2">Multi-pass membrane protein</topology>
    </subcellularLocation>
</comment>
<dbReference type="AlphaFoldDB" id="A0A212QQ27"/>
<keyword evidence="2 3" id="KW-0472">Membrane</keyword>
<feature type="transmembrane region" description="Helical" evidence="3">
    <location>
        <begin position="160"/>
        <end position="183"/>
    </location>
</feature>
<dbReference type="PANTHER" id="PTHR34295:SF1">
    <property type="entry name" value="BIOTIN TRANSPORTER BIOY"/>
    <property type="match status" value="1"/>
</dbReference>
<evidence type="ECO:0000256" key="3">
    <source>
        <dbReference type="SAM" id="Phobius"/>
    </source>
</evidence>
<evidence type="ECO:0000256" key="2">
    <source>
        <dbReference type="PIRNR" id="PIRNR016661"/>
    </source>
</evidence>
<evidence type="ECO:0000313" key="4">
    <source>
        <dbReference type="EMBL" id="SNB61570.1"/>
    </source>
</evidence>
<dbReference type="PIRSF" id="PIRSF016661">
    <property type="entry name" value="BioY"/>
    <property type="match status" value="1"/>
</dbReference>
<keyword evidence="2" id="KW-1003">Cell membrane</keyword>
<dbReference type="EMBL" id="FYEH01000002">
    <property type="protein sequence ID" value="SNB61570.1"/>
    <property type="molecule type" value="Genomic_DNA"/>
</dbReference>
<keyword evidence="3" id="KW-1133">Transmembrane helix</keyword>
<protein>
    <recommendedName>
        <fullName evidence="2">Biotin transporter</fullName>
    </recommendedName>
</protein>
<dbReference type="InterPro" id="IPR003784">
    <property type="entry name" value="BioY"/>
</dbReference>
<dbReference type="PANTHER" id="PTHR34295">
    <property type="entry name" value="BIOTIN TRANSPORTER BIOY"/>
    <property type="match status" value="1"/>
</dbReference>
<dbReference type="OrthoDB" id="9803495at2"/>
<dbReference type="Pfam" id="PF02632">
    <property type="entry name" value="BioY"/>
    <property type="match status" value="1"/>
</dbReference>
<dbReference type="Gene3D" id="1.10.1760.20">
    <property type="match status" value="1"/>
</dbReference>
<feature type="transmembrane region" description="Helical" evidence="3">
    <location>
        <begin position="55"/>
        <end position="77"/>
    </location>
</feature>
<dbReference type="Proteomes" id="UP000197065">
    <property type="component" value="Unassembled WGS sequence"/>
</dbReference>
<comment type="similarity">
    <text evidence="1 2">Belongs to the BioY family.</text>
</comment>
<keyword evidence="5" id="KW-1185">Reference proteome</keyword>
<evidence type="ECO:0000313" key="5">
    <source>
        <dbReference type="Proteomes" id="UP000197065"/>
    </source>
</evidence>
<feature type="transmembrane region" description="Helical" evidence="3">
    <location>
        <begin position="130"/>
        <end position="154"/>
    </location>
</feature>
<keyword evidence="3" id="KW-0812">Transmembrane</keyword>
<evidence type="ECO:0000256" key="1">
    <source>
        <dbReference type="ARBA" id="ARBA00010692"/>
    </source>
</evidence>
<dbReference type="GO" id="GO:0005886">
    <property type="term" value="C:plasma membrane"/>
    <property type="evidence" value="ECO:0007669"/>
    <property type="project" value="UniProtKB-SubCell"/>
</dbReference>
<sequence length="194" mass="19632">MGQPLSPAGRSHPFALSDASYTVKFFAVLFGTALLAAASWISVPMFPVPITMQSFAVVLVGALGGWALGGVTVLAWLAEGALGLPVLASGTGGLPHFMGPTAGYLLAFPVMAMISGYAAERGLFTKGIVLPFFAMATVQGLCLVLGAAWLAVLLGDVSRAFAAGVVPFVVGGLLKAALVVAAVKVTGADLKRQA</sequence>
<feature type="transmembrane region" description="Helical" evidence="3">
    <location>
        <begin position="20"/>
        <end position="43"/>
    </location>
</feature>
<reference evidence="4 5" key="1">
    <citation type="submission" date="2017-06" db="EMBL/GenBank/DDBJ databases">
        <authorList>
            <person name="Kim H.J."/>
            <person name="Triplett B.A."/>
        </authorList>
    </citation>
    <scope>NUCLEOTIDE SEQUENCE [LARGE SCALE GENOMIC DNA]</scope>
    <source>
        <strain evidence="4 5">B29T1</strain>
    </source>
</reference>
<proteinExistence type="inferred from homology"/>
<name>A0A212QQ27_9PROT</name>
<accession>A0A212QQ27</accession>